<evidence type="ECO:0000313" key="2">
    <source>
        <dbReference type="Proteomes" id="UP000008281"/>
    </source>
</evidence>
<protein>
    <recommendedName>
        <fullName evidence="3">BTB domain-containing protein</fullName>
    </recommendedName>
</protein>
<organism evidence="2">
    <name type="scientific">Caenorhabditis remanei</name>
    <name type="common">Caenorhabditis vulgaris</name>
    <dbReference type="NCBI Taxonomy" id="31234"/>
    <lineage>
        <taxon>Eukaryota</taxon>
        <taxon>Metazoa</taxon>
        <taxon>Ecdysozoa</taxon>
        <taxon>Nematoda</taxon>
        <taxon>Chromadorea</taxon>
        <taxon>Rhabditida</taxon>
        <taxon>Rhabditina</taxon>
        <taxon>Rhabditomorpha</taxon>
        <taxon>Rhabditoidea</taxon>
        <taxon>Rhabditidae</taxon>
        <taxon>Peloderinae</taxon>
        <taxon>Caenorhabditis</taxon>
    </lineage>
</organism>
<reference evidence="1" key="1">
    <citation type="submission" date="2007-07" db="EMBL/GenBank/DDBJ databases">
        <title>PCAP assembly of the Caenorhabditis remanei genome.</title>
        <authorList>
            <consortium name="The Caenorhabditis remanei Sequencing Consortium"/>
            <person name="Wilson R.K."/>
        </authorList>
    </citation>
    <scope>NUCLEOTIDE SEQUENCE [LARGE SCALE GENOMIC DNA]</scope>
    <source>
        <strain evidence="1">PB4641</strain>
    </source>
</reference>
<dbReference type="EMBL" id="DS268499">
    <property type="protein sequence ID" value="EFP12823.1"/>
    <property type="molecule type" value="Genomic_DNA"/>
</dbReference>
<keyword evidence="2" id="KW-1185">Reference proteome</keyword>
<evidence type="ECO:0000313" key="1">
    <source>
        <dbReference type="EMBL" id="EFP12823.1"/>
    </source>
</evidence>
<accession>E3MZ36</accession>
<sequence length="321" mass="37639">MFVDFPACIFLNMNTVILRSKCAGFGSWTVKLVEETINGDTYFQPQINCRYENLPKTVNIRYEMGLGHDNSSYEKTCEGCSYWNTDKPLIAKSLKMLDLLNPESGHVKEDKLMLHVGIHVESIQYSDGIWKFNFYDKLFPEEERKNMITMERKKEKILFYSHMQLIKFHTENFTENFSDVEKHVNTKFDCLEKCLQIAHGVQLQLTGEQINCIFSETEFNLSDSELFGTIRIADIFGFKNVARYCERRLIQNLRWKTDVLDSCRIAISHNRDRLLTHLLKVLKFSDFSKVFKVEDVPNMSMECMKLCTKFVFDNVDRGILE</sequence>
<proteinExistence type="predicted"/>
<dbReference type="Proteomes" id="UP000008281">
    <property type="component" value="Unassembled WGS sequence"/>
</dbReference>
<dbReference type="InParanoid" id="E3MZ36"/>
<evidence type="ECO:0008006" key="3">
    <source>
        <dbReference type="Google" id="ProtNLM"/>
    </source>
</evidence>
<dbReference type="HOGENOM" id="CLU_075906_0_0_1"/>
<name>E3MZ36_CAERE</name>
<dbReference type="AlphaFoldDB" id="E3MZ36"/>
<gene>
    <name evidence="1" type="ORF">CRE_05081</name>
</gene>